<dbReference type="EMBL" id="AP023086">
    <property type="protein sequence ID" value="BCD98893.1"/>
    <property type="molecule type" value="Genomic_DNA"/>
</dbReference>
<gene>
    <name evidence="4" type="ORF">MARGE09_P3094</name>
</gene>
<reference evidence="4 5" key="1">
    <citation type="journal article" date="2022" name="IScience">
        <title>An ultrasensitive nanofiber-based assay for enzymatic hydrolysis and deep-sea microbial degradation of cellulose.</title>
        <authorList>
            <person name="Tsudome M."/>
            <person name="Tachioka M."/>
            <person name="Miyazaki M."/>
            <person name="Uchimura K."/>
            <person name="Tsuda M."/>
            <person name="Takaki Y."/>
            <person name="Deguchi S."/>
        </authorList>
    </citation>
    <scope>NUCLEOTIDE SEQUENCE [LARGE SCALE GENOMIC DNA]</scope>
    <source>
        <strain evidence="4 5">GE09</strain>
    </source>
</reference>
<dbReference type="NCBIfam" id="NF041886">
    <property type="entry name" value="Rmf_CrpP_fam"/>
    <property type="match status" value="1"/>
</dbReference>
<keyword evidence="2" id="KW-0810">Translation regulation</keyword>
<dbReference type="AlphaFoldDB" id="A0AAN1WJR8"/>
<sequence>MKTQKRSQIDRALTKGYQAGASGKSWNNCPFDVGSARESWMAGWREGREDNWNGFGPAAQAQRLSNM</sequence>
<evidence type="ECO:0000256" key="2">
    <source>
        <dbReference type="ARBA" id="ARBA00022845"/>
    </source>
</evidence>
<protein>
    <submittedName>
        <fullName evidence="4">Ribosome modulation factor</fullName>
    </submittedName>
</protein>
<evidence type="ECO:0000256" key="1">
    <source>
        <dbReference type="ARBA" id="ARBA00022490"/>
    </source>
</evidence>
<organism evidence="4 5">
    <name type="scientific">Marinagarivorans cellulosilyticus</name>
    <dbReference type="NCBI Taxonomy" id="2721545"/>
    <lineage>
        <taxon>Bacteria</taxon>
        <taxon>Pseudomonadati</taxon>
        <taxon>Pseudomonadota</taxon>
        <taxon>Gammaproteobacteria</taxon>
        <taxon>Cellvibrionales</taxon>
        <taxon>Cellvibrionaceae</taxon>
        <taxon>Marinagarivorans</taxon>
    </lineage>
</organism>
<dbReference type="Pfam" id="PF04957">
    <property type="entry name" value="RMF"/>
    <property type="match status" value="1"/>
</dbReference>
<name>A0AAN1WJR8_9GAMM</name>
<dbReference type="KEGG" id="marq:MARGE09_P3094"/>
<proteinExistence type="predicted"/>
<dbReference type="GO" id="GO:0006417">
    <property type="term" value="P:regulation of translation"/>
    <property type="evidence" value="ECO:0007669"/>
    <property type="project" value="UniProtKB-KW"/>
</dbReference>
<dbReference type="InterPro" id="IPR023200">
    <property type="entry name" value="RMF_sf"/>
</dbReference>
<dbReference type="NCBIfam" id="NF011162">
    <property type="entry name" value="PRK14563.1"/>
    <property type="match status" value="1"/>
</dbReference>
<feature type="region of interest" description="Disordered" evidence="3">
    <location>
        <begin position="1"/>
        <end position="24"/>
    </location>
</feature>
<dbReference type="Gene3D" id="1.10.10.620">
    <property type="entry name" value="ribosome modulation factor like domain"/>
    <property type="match status" value="1"/>
</dbReference>
<keyword evidence="1" id="KW-0963">Cytoplasm</keyword>
<dbReference type="RefSeq" id="WP_236983570.1">
    <property type="nucleotide sequence ID" value="NZ_AP023086.1"/>
</dbReference>
<dbReference type="InterPro" id="IPR007040">
    <property type="entry name" value="Ribosome_modulation_factor"/>
</dbReference>
<dbReference type="Proteomes" id="UP001320119">
    <property type="component" value="Chromosome"/>
</dbReference>
<evidence type="ECO:0000313" key="5">
    <source>
        <dbReference type="Proteomes" id="UP001320119"/>
    </source>
</evidence>
<accession>A0AAN1WJR8</accession>
<evidence type="ECO:0000256" key="3">
    <source>
        <dbReference type="SAM" id="MobiDB-lite"/>
    </source>
</evidence>
<evidence type="ECO:0000313" key="4">
    <source>
        <dbReference type="EMBL" id="BCD98893.1"/>
    </source>
</evidence>
<keyword evidence="5" id="KW-1185">Reference proteome</keyword>